<dbReference type="EMBL" id="JAAMPI010000025">
    <property type="protein sequence ID" value="KAF4637367.1"/>
    <property type="molecule type" value="Genomic_DNA"/>
</dbReference>
<dbReference type="AlphaFoldDB" id="A0A8H4RWM5"/>
<dbReference type="Pfam" id="PF14022">
    <property type="entry name" value="DUF4238"/>
    <property type="match status" value="1"/>
</dbReference>
<organism evidence="1 2">
    <name type="scientific">Cudoniella acicularis</name>
    <dbReference type="NCBI Taxonomy" id="354080"/>
    <lineage>
        <taxon>Eukaryota</taxon>
        <taxon>Fungi</taxon>
        <taxon>Dikarya</taxon>
        <taxon>Ascomycota</taxon>
        <taxon>Pezizomycotina</taxon>
        <taxon>Leotiomycetes</taxon>
        <taxon>Helotiales</taxon>
        <taxon>Tricladiaceae</taxon>
        <taxon>Cudoniella</taxon>
    </lineage>
</organism>
<protein>
    <recommendedName>
        <fullName evidence="3">DUF4238 domain-containing protein</fullName>
    </recommendedName>
</protein>
<evidence type="ECO:0000313" key="2">
    <source>
        <dbReference type="Proteomes" id="UP000566819"/>
    </source>
</evidence>
<evidence type="ECO:0000313" key="1">
    <source>
        <dbReference type="EMBL" id="KAF4637367.1"/>
    </source>
</evidence>
<evidence type="ECO:0008006" key="3">
    <source>
        <dbReference type="Google" id="ProtNLM"/>
    </source>
</evidence>
<comment type="caution">
    <text evidence="1">The sequence shown here is derived from an EMBL/GenBank/DDBJ whole genome shotgun (WGS) entry which is preliminary data.</text>
</comment>
<keyword evidence="2" id="KW-1185">Reference proteome</keyword>
<dbReference type="OrthoDB" id="5340163at2759"/>
<gene>
    <name evidence="1" type="ORF">G7Y89_g714</name>
</gene>
<accession>A0A8H4RWM5</accession>
<sequence length="597" mass="68563">MASSPSSPGPASRYHHFVPQFILRNWSHNYRPLGKSKPKRKPKYNAKKLQWDDKIINVIKLDDKDGKVENAETRVTKSFGIQGLYVDEKFAANVQRVEEQLGPFESAAGEVVADIKKAFESKGNNGVVELNRSERDVLRKFVFIQKYRLNNIRKSHEGENAEDYTGHDMLDNIRAILEVVMDVEGEWEKTLMERMYPPDTLYFSMNTTFFYMALCTPRNEANEFLMTENGYGVHEGPVSTSTDLRTRKTTVSAYTEHHIFAHISPKLTIVLRSALLPLPVEDVDPETKSFRELMRKMSLAPHNYLTKAESFLQDLPVTKAMNPYTKIVDGVPVPIVEGVAPIFTKNDRFYFKFFPISTEHVNKINTVLLEEASGTSIIAFNRRESVCHTLEYYLTMESDADFKFKIVKNDNDPKLAFLKKLEKATKWLGGKASVKYISEEQILVPTLEIGVDEVFDMIEGDKKAMNIYAKLKTNWLARTLIKLRIKIDTWSRDLDEKKRNDIREDLRIMYPTCLDLPKEGTLLFNNRTMLNLHGQLIDLDLPTRLSAGPEDVVAKSMNFRIFDGVIAYSIYSEPDPDFGLELEAMRQESDDDVMTRM</sequence>
<reference evidence="1 2" key="1">
    <citation type="submission" date="2020-03" db="EMBL/GenBank/DDBJ databases">
        <title>Draft Genome Sequence of Cudoniella acicularis.</title>
        <authorList>
            <person name="Buettner E."/>
            <person name="Kellner H."/>
        </authorList>
    </citation>
    <scope>NUCLEOTIDE SEQUENCE [LARGE SCALE GENOMIC DNA]</scope>
    <source>
        <strain evidence="1 2">DSM 108380</strain>
    </source>
</reference>
<proteinExistence type="predicted"/>
<dbReference type="Proteomes" id="UP000566819">
    <property type="component" value="Unassembled WGS sequence"/>
</dbReference>
<name>A0A8H4RWM5_9HELO</name>
<dbReference type="InterPro" id="IPR025332">
    <property type="entry name" value="DUF4238"/>
</dbReference>